<dbReference type="GO" id="GO:0022857">
    <property type="term" value="F:transmembrane transporter activity"/>
    <property type="evidence" value="ECO:0007669"/>
    <property type="project" value="InterPro"/>
</dbReference>
<evidence type="ECO:0000256" key="5">
    <source>
        <dbReference type="ARBA" id="ARBA00023136"/>
    </source>
</evidence>
<keyword evidence="5 6" id="KW-0472">Membrane</keyword>
<keyword evidence="3 6" id="KW-0812">Transmembrane</keyword>
<dbReference type="Gene3D" id="1.20.1250.20">
    <property type="entry name" value="MFS general substrate transporter like domains"/>
    <property type="match status" value="2"/>
</dbReference>
<sequence>MGVEAAGMYCVHSDGTVDSKGNPAEKKNTGNWRACHYILANECCERLAYYGVSTNLVNFMENRMGMAKVAAANSITTWGWCHSVPSDGGIKPCVSSFGADQFDDSDAGKRRRKSSFFNWFYFSINVDALVASSVLVYVQTHVGWGMGLRHPRHRHRRRRDIFPGRAALQATGIAQVLVAAARKWRVPTPRRLGRRPVQPAGLPT</sequence>
<dbReference type="InterPro" id="IPR000109">
    <property type="entry name" value="POT_fam"/>
</dbReference>
<evidence type="ECO:0000313" key="8">
    <source>
        <dbReference type="Proteomes" id="UP001231189"/>
    </source>
</evidence>
<keyword evidence="8" id="KW-1185">Reference proteome</keyword>
<evidence type="ECO:0000256" key="3">
    <source>
        <dbReference type="ARBA" id="ARBA00022692"/>
    </source>
</evidence>
<evidence type="ECO:0000313" key="7">
    <source>
        <dbReference type="EMBL" id="KAK1686507.1"/>
    </source>
</evidence>
<organism evidence="7 8">
    <name type="scientific">Lolium multiflorum</name>
    <name type="common">Italian ryegrass</name>
    <name type="synonym">Lolium perenne subsp. multiflorum</name>
    <dbReference type="NCBI Taxonomy" id="4521"/>
    <lineage>
        <taxon>Eukaryota</taxon>
        <taxon>Viridiplantae</taxon>
        <taxon>Streptophyta</taxon>
        <taxon>Embryophyta</taxon>
        <taxon>Tracheophyta</taxon>
        <taxon>Spermatophyta</taxon>
        <taxon>Magnoliopsida</taxon>
        <taxon>Liliopsida</taxon>
        <taxon>Poales</taxon>
        <taxon>Poaceae</taxon>
        <taxon>BOP clade</taxon>
        <taxon>Pooideae</taxon>
        <taxon>Poodae</taxon>
        <taxon>Poeae</taxon>
        <taxon>Poeae Chloroplast Group 2 (Poeae type)</taxon>
        <taxon>Loliodinae</taxon>
        <taxon>Loliinae</taxon>
        <taxon>Lolium</taxon>
    </lineage>
</organism>
<accession>A0AAD8WZ77</accession>
<dbReference type="InterPro" id="IPR036259">
    <property type="entry name" value="MFS_trans_sf"/>
</dbReference>
<proteinExistence type="inferred from homology"/>
<dbReference type="Pfam" id="PF00854">
    <property type="entry name" value="PTR2"/>
    <property type="match status" value="1"/>
</dbReference>
<gene>
    <name evidence="7" type="ORF">QYE76_047355</name>
</gene>
<comment type="subcellular location">
    <subcellularLocation>
        <location evidence="1">Membrane</location>
        <topology evidence="1">Multi-pass membrane protein</topology>
    </subcellularLocation>
</comment>
<dbReference type="PANTHER" id="PTHR11654">
    <property type="entry name" value="OLIGOPEPTIDE TRANSPORTER-RELATED"/>
    <property type="match status" value="1"/>
</dbReference>
<protein>
    <submittedName>
        <fullName evidence="7">Uncharacterized protein</fullName>
    </submittedName>
</protein>
<evidence type="ECO:0000256" key="6">
    <source>
        <dbReference type="SAM" id="Phobius"/>
    </source>
</evidence>
<evidence type="ECO:0000256" key="2">
    <source>
        <dbReference type="ARBA" id="ARBA00005982"/>
    </source>
</evidence>
<dbReference type="EMBL" id="JAUUTY010000002">
    <property type="protein sequence ID" value="KAK1686507.1"/>
    <property type="molecule type" value="Genomic_DNA"/>
</dbReference>
<feature type="transmembrane region" description="Helical" evidence="6">
    <location>
        <begin position="119"/>
        <end position="142"/>
    </location>
</feature>
<evidence type="ECO:0000256" key="4">
    <source>
        <dbReference type="ARBA" id="ARBA00022989"/>
    </source>
</evidence>
<keyword evidence="4 6" id="KW-1133">Transmembrane helix</keyword>
<dbReference type="AlphaFoldDB" id="A0AAD8WZ77"/>
<dbReference type="Proteomes" id="UP001231189">
    <property type="component" value="Unassembled WGS sequence"/>
</dbReference>
<dbReference type="GO" id="GO:0016020">
    <property type="term" value="C:membrane"/>
    <property type="evidence" value="ECO:0007669"/>
    <property type="project" value="UniProtKB-SubCell"/>
</dbReference>
<evidence type="ECO:0000256" key="1">
    <source>
        <dbReference type="ARBA" id="ARBA00004141"/>
    </source>
</evidence>
<comment type="similarity">
    <text evidence="2">Belongs to the major facilitator superfamily. Proton-dependent oligopeptide transporter (POT/PTR) (TC 2.A.17) family.</text>
</comment>
<name>A0AAD8WZ77_LOLMU</name>
<comment type="caution">
    <text evidence="7">The sequence shown here is derived from an EMBL/GenBank/DDBJ whole genome shotgun (WGS) entry which is preliminary data.</text>
</comment>
<reference evidence="7" key="1">
    <citation type="submission" date="2023-07" db="EMBL/GenBank/DDBJ databases">
        <title>A chromosome-level genome assembly of Lolium multiflorum.</title>
        <authorList>
            <person name="Chen Y."/>
            <person name="Copetti D."/>
            <person name="Kolliker R."/>
            <person name="Studer B."/>
        </authorList>
    </citation>
    <scope>NUCLEOTIDE SEQUENCE</scope>
    <source>
        <strain evidence="7">02402/16</strain>
        <tissue evidence="7">Leaf</tissue>
    </source>
</reference>